<evidence type="ECO:0000313" key="4">
    <source>
        <dbReference type="Proteomes" id="UP000247772"/>
    </source>
</evidence>
<protein>
    <submittedName>
        <fullName evidence="3">Uncharacterized protein</fullName>
    </submittedName>
</protein>
<proteinExistence type="predicted"/>
<reference evidence="3 4" key="1">
    <citation type="submission" date="2018-06" db="EMBL/GenBank/DDBJ databases">
        <title>Genomic Encyclopedia of Type Strains, Phase IV (KMG-V): Genome sequencing to study the core and pangenomes of soil and plant-associated prokaryotes.</title>
        <authorList>
            <person name="Whitman W."/>
        </authorList>
    </citation>
    <scope>NUCLEOTIDE SEQUENCE [LARGE SCALE GENOMIC DNA]</scope>
    <source>
        <strain evidence="3 4">SRCL-318</strain>
    </source>
</reference>
<feature type="compositionally biased region" description="Basic and acidic residues" evidence="1">
    <location>
        <begin position="10"/>
        <end position="24"/>
    </location>
</feature>
<evidence type="ECO:0000313" key="3">
    <source>
        <dbReference type="EMBL" id="PYE14444.1"/>
    </source>
</evidence>
<evidence type="ECO:0000256" key="1">
    <source>
        <dbReference type="SAM" id="MobiDB-lite"/>
    </source>
</evidence>
<keyword evidence="2" id="KW-0472">Membrane</keyword>
<dbReference type="EMBL" id="QJSQ01000039">
    <property type="protein sequence ID" value="PYE14444.1"/>
    <property type="molecule type" value="Genomic_DNA"/>
</dbReference>
<keyword evidence="2" id="KW-1133">Transmembrane helix</keyword>
<accession>A0A2V4SZB8</accession>
<dbReference type="AlphaFoldDB" id="A0A2V4SZB8"/>
<feature type="region of interest" description="Disordered" evidence="1">
    <location>
        <begin position="1"/>
        <end position="24"/>
    </location>
</feature>
<feature type="transmembrane region" description="Helical" evidence="2">
    <location>
        <begin position="34"/>
        <end position="58"/>
    </location>
</feature>
<name>A0A2V4SZB8_9BURK</name>
<comment type="caution">
    <text evidence="3">The sequence shown here is derived from an EMBL/GenBank/DDBJ whole genome shotgun (WGS) entry which is preliminary data.</text>
</comment>
<keyword evidence="2" id="KW-0812">Transmembrane</keyword>
<dbReference type="Proteomes" id="UP000247772">
    <property type="component" value="Unassembled WGS sequence"/>
</dbReference>
<feature type="transmembrane region" description="Helical" evidence="2">
    <location>
        <begin position="70"/>
        <end position="90"/>
    </location>
</feature>
<gene>
    <name evidence="3" type="ORF">C7410_13949</name>
</gene>
<sequence length="158" mass="16915">MMNMNNDASVRVEERKKTGPHLTTHEHVGLNGKIAVAITNVVGTMWCAYVFAAIALVSLPSAIQGGVSTLVAWIAQTFLQLVLLSVIMVGQKVAAASSDKQALQTYKDAETLLKLQDEMRRLIEVNNALTEAIHRAVLERQGSTTGQGSAAGDSRPST</sequence>
<evidence type="ECO:0000256" key="2">
    <source>
        <dbReference type="SAM" id="Phobius"/>
    </source>
</evidence>
<organism evidence="3 4">
    <name type="scientific">Paraburkholderia silvatlantica</name>
    <dbReference type="NCBI Taxonomy" id="321895"/>
    <lineage>
        <taxon>Bacteria</taxon>
        <taxon>Pseudomonadati</taxon>
        <taxon>Pseudomonadota</taxon>
        <taxon>Betaproteobacteria</taxon>
        <taxon>Burkholderiales</taxon>
        <taxon>Burkholderiaceae</taxon>
        <taxon>Paraburkholderia</taxon>
    </lineage>
</organism>